<feature type="non-terminal residue" evidence="3">
    <location>
        <position position="237"/>
    </location>
</feature>
<dbReference type="Proteomes" id="UP000242450">
    <property type="component" value="Chromosome 30"/>
</dbReference>
<reference evidence="3 4" key="1">
    <citation type="journal article" date="2018" name="Mol. Genet. Genomics">
        <title>The red deer Cervus elaphus genome CerEla1.0: sequencing, annotating, genes, and chromosomes.</title>
        <authorList>
            <person name="Bana N.A."/>
            <person name="Nyiri A."/>
            <person name="Nagy J."/>
            <person name="Frank K."/>
            <person name="Nagy T."/>
            <person name="Steger V."/>
            <person name="Schiller M."/>
            <person name="Lakatos P."/>
            <person name="Sugar L."/>
            <person name="Horn P."/>
            <person name="Barta E."/>
            <person name="Orosz L."/>
        </authorList>
    </citation>
    <scope>NUCLEOTIDE SEQUENCE [LARGE SCALE GENOMIC DNA]</scope>
    <source>
        <strain evidence="3">Hungarian</strain>
    </source>
</reference>
<evidence type="ECO:0000313" key="3">
    <source>
        <dbReference type="EMBL" id="OWK00887.1"/>
    </source>
</evidence>
<organism evidence="3 4">
    <name type="scientific">Cervus elaphus hippelaphus</name>
    <name type="common">European red deer</name>
    <dbReference type="NCBI Taxonomy" id="46360"/>
    <lineage>
        <taxon>Eukaryota</taxon>
        <taxon>Metazoa</taxon>
        <taxon>Chordata</taxon>
        <taxon>Craniata</taxon>
        <taxon>Vertebrata</taxon>
        <taxon>Euteleostomi</taxon>
        <taxon>Mammalia</taxon>
        <taxon>Eutheria</taxon>
        <taxon>Laurasiatheria</taxon>
        <taxon>Artiodactyla</taxon>
        <taxon>Ruminantia</taxon>
        <taxon>Pecora</taxon>
        <taxon>Cervidae</taxon>
        <taxon>Cervinae</taxon>
        <taxon>Cervus</taxon>
    </lineage>
</organism>
<gene>
    <name evidence="3" type="ORF">Celaphus_00016621</name>
</gene>
<dbReference type="OrthoDB" id="9909003at2759"/>
<proteinExistence type="predicted"/>
<comment type="caution">
    <text evidence="3">The sequence shown here is derived from an EMBL/GenBank/DDBJ whole genome shotgun (WGS) entry which is preliminary data.</text>
</comment>
<evidence type="ECO:0000256" key="2">
    <source>
        <dbReference type="SAM" id="MobiDB-lite"/>
    </source>
</evidence>
<keyword evidence="1" id="KW-0175">Coiled coil</keyword>
<keyword evidence="4" id="KW-1185">Reference proteome</keyword>
<name>A0A212C4H1_CEREH</name>
<evidence type="ECO:0000313" key="4">
    <source>
        <dbReference type="Proteomes" id="UP000242450"/>
    </source>
</evidence>
<feature type="coiled-coil region" evidence="1">
    <location>
        <begin position="186"/>
        <end position="227"/>
    </location>
</feature>
<accession>A0A212C4H1</accession>
<dbReference type="AlphaFoldDB" id="A0A212C4H1"/>
<dbReference type="EMBL" id="MKHE01000030">
    <property type="protein sequence ID" value="OWK00887.1"/>
    <property type="molecule type" value="Genomic_DNA"/>
</dbReference>
<feature type="region of interest" description="Disordered" evidence="2">
    <location>
        <begin position="24"/>
        <end position="45"/>
    </location>
</feature>
<evidence type="ECO:0000256" key="1">
    <source>
        <dbReference type="SAM" id="Coils"/>
    </source>
</evidence>
<sequence length="237" mass="27015">MNELTEFEERTATILSLASGALVNPTTQGRQSQVTSRATQQATEKIQELETSLQKAKESALHTEGKITKMQKELEMTDDVTAKLQQQVNELNECLQKKNKRFKSQNEAGENRPGKDEKCQGVWKGNCFNKSHCRISKRTYKAMRENLGRYQQAQDTSMVSEHIDTQPSNEPLTCGDGSGLVQSTTALTLKSEYIQLEKEVSKLKQQKEQLVKQKNELLSEVKTWKERTSLNKERFTK</sequence>
<protein>
    <submittedName>
        <fullName evidence="3">Uncharacterized protein</fullName>
    </submittedName>
</protein>